<evidence type="ECO:0000256" key="5">
    <source>
        <dbReference type="ARBA" id="ARBA00024536"/>
    </source>
</evidence>
<dbReference type="GO" id="GO:0005737">
    <property type="term" value="C:cytoplasm"/>
    <property type="evidence" value="ECO:0007669"/>
    <property type="project" value="UniProtKB-SubCell"/>
</dbReference>
<evidence type="ECO:0000256" key="6">
    <source>
        <dbReference type="HAMAP-Rule" id="MF_00323"/>
    </source>
</evidence>
<comment type="pathway">
    <text evidence="6">Porphyrin-containing compound metabolism; protoheme biosynthesis; protoheme from protoporphyrin-IX: step 1/1.</text>
</comment>
<dbReference type="CDD" id="cd03411">
    <property type="entry name" value="Ferrochelatase_N"/>
    <property type="match status" value="1"/>
</dbReference>
<evidence type="ECO:0000256" key="7">
    <source>
        <dbReference type="RuleBase" id="RU004185"/>
    </source>
</evidence>
<keyword evidence="1 6" id="KW-0408">Iron</keyword>
<sequence>MNVLLMAYGTPYRREEIEPYYTDIRRGRPPSPELLAELEERYHQIGRSPLSEITFAQAIRLEAALNAALPLFPEPLRASPGPRVRGPARVYVGTKHWHPFIAEAVQAMAEDGVERAVGIVAAPHFSNRSIAEYRQKVEEALAKLGRPFEFRLVEAYPDHPGYIEALTNRVLEQLWRLREPRAALFLFTAHSIPEKSAGDGVYQAQVRATAEGVARRLGLLHWDVAWQSAGRTPEPWIGPDVNERLERAAAQGFSEVVVTAVGFPSDHLEVFYDLDYEAQNTAARLGLRLLRTRSLNADPDYIGVLRDLVLREWASFPVLERSR</sequence>
<dbReference type="CDD" id="cd00419">
    <property type="entry name" value="Ferrochelatase_C"/>
    <property type="match status" value="1"/>
</dbReference>
<evidence type="ECO:0000256" key="3">
    <source>
        <dbReference type="ARBA" id="ARBA00023239"/>
    </source>
</evidence>
<dbReference type="GO" id="GO:0006783">
    <property type="term" value="P:heme biosynthetic process"/>
    <property type="evidence" value="ECO:0007669"/>
    <property type="project" value="UniProtKB-UniRule"/>
</dbReference>
<gene>
    <name evidence="6 8" type="primary">hemH</name>
    <name evidence="8" type="ORF">Mlute_02781</name>
</gene>
<evidence type="ECO:0000256" key="4">
    <source>
        <dbReference type="ARBA" id="ARBA00023244"/>
    </source>
</evidence>
<dbReference type="Pfam" id="PF00762">
    <property type="entry name" value="Ferrochelatase"/>
    <property type="match status" value="1"/>
</dbReference>
<dbReference type="RefSeq" id="WP_119361251.1">
    <property type="nucleotide sequence ID" value="NZ_QWKZ01000156.1"/>
</dbReference>
<dbReference type="InterPro" id="IPR033659">
    <property type="entry name" value="Ferrochelatase_N"/>
</dbReference>
<accession>A0A399EC51</accession>
<keyword evidence="6" id="KW-0963">Cytoplasm</keyword>
<comment type="similarity">
    <text evidence="6 7">Belongs to the ferrochelatase family.</text>
</comment>
<dbReference type="HAMAP" id="MF_00323">
    <property type="entry name" value="Ferrochelatase"/>
    <property type="match status" value="1"/>
</dbReference>
<evidence type="ECO:0000256" key="1">
    <source>
        <dbReference type="ARBA" id="ARBA00023004"/>
    </source>
</evidence>
<dbReference type="OrthoDB" id="9776380at2"/>
<keyword evidence="9" id="KW-1185">Reference proteome</keyword>
<name>A0A399EC51_9DEIN</name>
<evidence type="ECO:0000313" key="8">
    <source>
        <dbReference type="EMBL" id="RIH81518.1"/>
    </source>
</evidence>
<dbReference type="SUPFAM" id="SSF53800">
    <property type="entry name" value="Chelatase"/>
    <property type="match status" value="1"/>
</dbReference>
<dbReference type="AlphaFoldDB" id="A0A399EC51"/>
<keyword evidence="6" id="KW-0479">Metal-binding</keyword>
<evidence type="ECO:0000313" key="9">
    <source>
        <dbReference type="Proteomes" id="UP000265800"/>
    </source>
</evidence>
<comment type="catalytic activity">
    <reaction evidence="5">
        <text>Fe-coproporphyrin III + 2 H(+) = coproporphyrin III + Fe(2+)</text>
        <dbReference type="Rhea" id="RHEA:49572"/>
        <dbReference type="ChEBI" id="CHEBI:15378"/>
        <dbReference type="ChEBI" id="CHEBI:29033"/>
        <dbReference type="ChEBI" id="CHEBI:68438"/>
        <dbReference type="ChEBI" id="CHEBI:131725"/>
        <dbReference type="EC" id="4.99.1.9"/>
    </reaction>
    <physiologicalReaction direction="right-to-left" evidence="5">
        <dbReference type="Rhea" id="RHEA:49574"/>
    </physiologicalReaction>
</comment>
<dbReference type="PANTHER" id="PTHR11108:SF1">
    <property type="entry name" value="FERROCHELATASE, MITOCHONDRIAL"/>
    <property type="match status" value="1"/>
</dbReference>
<dbReference type="GO" id="GO:0004325">
    <property type="term" value="F:ferrochelatase activity"/>
    <property type="evidence" value="ECO:0007669"/>
    <property type="project" value="UniProtKB-UniRule"/>
</dbReference>
<dbReference type="UniPathway" id="UPA00252">
    <property type="reaction ID" value="UER00325"/>
</dbReference>
<dbReference type="NCBIfam" id="TIGR00109">
    <property type="entry name" value="hemH"/>
    <property type="match status" value="1"/>
</dbReference>
<dbReference type="EMBL" id="QWKZ01000156">
    <property type="protein sequence ID" value="RIH81518.1"/>
    <property type="molecule type" value="Genomic_DNA"/>
</dbReference>
<dbReference type="PANTHER" id="PTHR11108">
    <property type="entry name" value="FERROCHELATASE"/>
    <property type="match status" value="1"/>
</dbReference>
<keyword evidence="2 6" id="KW-0350">Heme biosynthesis</keyword>
<dbReference type="EC" id="4.98.1.1" evidence="6"/>
<dbReference type="GO" id="GO:0046872">
    <property type="term" value="F:metal ion binding"/>
    <property type="evidence" value="ECO:0007669"/>
    <property type="project" value="UniProtKB-KW"/>
</dbReference>
<reference evidence="8 9" key="1">
    <citation type="submission" date="2018-08" db="EMBL/GenBank/DDBJ databases">
        <title>Meiothermus luteus KCTC 52599 genome sequencing project.</title>
        <authorList>
            <person name="Da Costa M.S."/>
            <person name="Albuquerque L."/>
            <person name="Raposo P."/>
            <person name="Froufe H.J.C."/>
            <person name="Barroso C.S."/>
            <person name="Egas C."/>
        </authorList>
    </citation>
    <scope>NUCLEOTIDE SEQUENCE [LARGE SCALE GENOMIC DNA]</scope>
    <source>
        <strain evidence="8 9">KCTC 52599</strain>
    </source>
</reference>
<proteinExistence type="inferred from homology"/>
<comment type="catalytic activity">
    <reaction evidence="6">
        <text>heme b + 2 H(+) = protoporphyrin IX + Fe(2+)</text>
        <dbReference type="Rhea" id="RHEA:22584"/>
        <dbReference type="ChEBI" id="CHEBI:15378"/>
        <dbReference type="ChEBI" id="CHEBI:29033"/>
        <dbReference type="ChEBI" id="CHEBI:57306"/>
        <dbReference type="ChEBI" id="CHEBI:60344"/>
        <dbReference type="EC" id="4.98.1.1"/>
    </reaction>
</comment>
<evidence type="ECO:0000256" key="2">
    <source>
        <dbReference type="ARBA" id="ARBA00023133"/>
    </source>
</evidence>
<keyword evidence="3 6" id="KW-0456">Lyase</keyword>
<dbReference type="Gene3D" id="3.40.50.1400">
    <property type="match status" value="2"/>
</dbReference>
<comment type="subcellular location">
    <subcellularLocation>
        <location evidence="6">Cytoplasm</location>
    </subcellularLocation>
</comment>
<keyword evidence="4 6" id="KW-0627">Porphyrin biosynthesis</keyword>
<dbReference type="InterPro" id="IPR033644">
    <property type="entry name" value="Ferrochelatase_C"/>
</dbReference>
<dbReference type="InterPro" id="IPR001015">
    <property type="entry name" value="Ferrochelatase"/>
</dbReference>
<feature type="binding site" evidence="6">
    <location>
        <position position="190"/>
    </location>
    <ligand>
        <name>Fe(2+)</name>
        <dbReference type="ChEBI" id="CHEBI:29033"/>
    </ligand>
</feature>
<comment type="caution">
    <text evidence="8">The sequence shown here is derived from an EMBL/GenBank/DDBJ whole genome shotgun (WGS) entry which is preliminary data.</text>
</comment>
<protein>
    <recommendedName>
        <fullName evidence="6">Ferrochelatase</fullName>
        <ecNumber evidence="6">4.98.1.1</ecNumber>
    </recommendedName>
    <alternativeName>
        <fullName evidence="6">Heme synthase</fullName>
    </alternativeName>
    <alternativeName>
        <fullName evidence="6">Protoheme ferro-lyase</fullName>
    </alternativeName>
</protein>
<comment type="function">
    <text evidence="6">Catalyzes the ferrous insertion into protoporphyrin IX.</text>
</comment>
<dbReference type="Proteomes" id="UP000265800">
    <property type="component" value="Unassembled WGS sequence"/>
</dbReference>
<organism evidence="8 9">
    <name type="scientific">Meiothermus luteus</name>
    <dbReference type="NCBI Taxonomy" id="2026184"/>
    <lineage>
        <taxon>Bacteria</taxon>
        <taxon>Thermotogati</taxon>
        <taxon>Deinococcota</taxon>
        <taxon>Deinococci</taxon>
        <taxon>Thermales</taxon>
        <taxon>Thermaceae</taxon>
        <taxon>Meiothermus</taxon>
    </lineage>
</organism>
<feature type="binding site" evidence="6">
    <location>
        <position position="269"/>
    </location>
    <ligand>
        <name>Fe(2+)</name>
        <dbReference type="ChEBI" id="CHEBI:29033"/>
    </ligand>
</feature>